<sequence length="338" mass="38045">MQWVNSITWNGTGYVVVTIDKSGTIENVPVSTLADLEFSNENTRKTYVTTDFSTWSTISVETFLPALEYPSASKHGQKLYEFDANGVVYQIPAIVLMKSLFHPLRGLAHQLFRPQSLDNILVSTDRDGKSVDFFCTKQHKLKIKSSNTTSGTHAALHWMYCFPSARRMWDSALENARQGTLGLQLPIGTVEMFLSAFNVGGKLVVSKLSLVSVSTTETPFDFSSSQGLPTKFQFQSNNINKAPKKLTNIPSRKGIWSLSDDEWAVVEPILTKSKKQKHCLRTIVNCLLEKFGQGIAWRKLTVGIVNRPAIIWQYQQMLKDGRWEKMVKTLSQLRATSK</sequence>
<reference evidence="2" key="1">
    <citation type="submission" date="2023-06" db="EMBL/GenBank/DDBJ databases">
        <authorList>
            <person name="Zhang S."/>
        </authorList>
    </citation>
    <scope>NUCLEOTIDE SEQUENCE</scope>
    <source>
        <strain evidence="2">SG2303</strain>
    </source>
</reference>
<accession>A0ABT7XNQ2</accession>
<protein>
    <submittedName>
        <fullName evidence="2">Transposase</fullName>
    </submittedName>
</protein>
<comment type="caution">
    <text evidence="2">The sequence shown here is derived from an EMBL/GenBank/DDBJ whole genome shotgun (WGS) entry which is preliminary data.</text>
</comment>
<evidence type="ECO:0000313" key="3">
    <source>
        <dbReference type="Proteomes" id="UP001168540"/>
    </source>
</evidence>
<evidence type="ECO:0000259" key="1">
    <source>
        <dbReference type="Pfam" id="PF13340"/>
    </source>
</evidence>
<dbReference type="InterPro" id="IPR025161">
    <property type="entry name" value="IS402-like_dom"/>
</dbReference>
<dbReference type="RefSeq" id="WP_289830029.1">
    <property type="nucleotide sequence ID" value="NZ_JAUEDK010000017.1"/>
</dbReference>
<feature type="domain" description="Insertion element IS402-like" evidence="1">
    <location>
        <begin position="258"/>
        <end position="326"/>
    </location>
</feature>
<dbReference type="Proteomes" id="UP001168540">
    <property type="component" value="Unassembled WGS sequence"/>
</dbReference>
<name>A0ABT7XNQ2_9NEIS</name>
<gene>
    <name evidence="2" type="ORF">QU481_11010</name>
</gene>
<dbReference type="Pfam" id="PF13340">
    <property type="entry name" value="DUF4096"/>
    <property type="match status" value="1"/>
</dbReference>
<proteinExistence type="predicted"/>
<evidence type="ECO:0000313" key="2">
    <source>
        <dbReference type="EMBL" id="MDN0075420.1"/>
    </source>
</evidence>
<keyword evidence="3" id="KW-1185">Reference proteome</keyword>
<organism evidence="2 3">
    <name type="scientific">Crenobacter oryzisoli</name>
    <dbReference type="NCBI Taxonomy" id="3056844"/>
    <lineage>
        <taxon>Bacteria</taxon>
        <taxon>Pseudomonadati</taxon>
        <taxon>Pseudomonadota</taxon>
        <taxon>Betaproteobacteria</taxon>
        <taxon>Neisseriales</taxon>
        <taxon>Neisseriaceae</taxon>
        <taxon>Crenobacter</taxon>
    </lineage>
</organism>
<dbReference type="EMBL" id="JAUEDK010000017">
    <property type="protein sequence ID" value="MDN0075420.1"/>
    <property type="molecule type" value="Genomic_DNA"/>
</dbReference>